<accession>A0A3G6RHY8</accession>
<organism evidence="2 3">
    <name type="scientific">Chryseobacterium lactis</name>
    <dbReference type="NCBI Taxonomy" id="1241981"/>
    <lineage>
        <taxon>Bacteria</taxon>
        <taxon>Pseudomonadati</taxon>
        <taxon>Bacteroidota</taxon>
        <taxon>Flavobacteriia</taxon>
        <taxon>Flavobacteriales</taxon>
        <taxon>Weeksellaceae</taxon>
        <taxon>Chryseobacterium group</taxon>
        <taxon>Chryseobacterium</taxon>
    </lineage>
</organism>
<keyword evidence="4" id="KW-1185">Reference proteome</keyword>
<gene>
    <name evidence="2" type="ORF">C1637_05365</name>
    <name evidence="1" type="ORF">EG342_21335</name>
</gene>
<evidence type="ECO:0000313" key="1">
    <source>
        <dbReference type="EMBL" id="AZA84274.1"/>
    </source>
</evidence>
<proteinExistence type="predicted"/>
<evidence type="ECO:0000313" key="3">
    <source>
        <dbReference type="Proteomes" id="UP000236262"/>
    </source>
</evidence>
<evidence type="ECO:0008006" key="5">
    <source>
        <dbReference type="Google" id="ProtNLM"/>
    </source>
</evidence>
<dbReference type="KEGG" id="clac:EG342_21335"/>
<dbReference type="RefSeq" id="WP_103289571.1">
    <property type="nucleotide sequence ID" value="NZ_CP033924.1"/>
</dbReference>
<dbReference type="EMBL" id="CP033924">
    <property type="protein sequence ID" value="AZA84274.1"/>
    <property type="molecule type" value="Genomic_DNA"/>
</dbReference>
<protein>
    <recommendedName>
        <fullName evidence="5">Lanthionine synthetase</fullName>
    </recommendedName>
</protein>
<dbReference type="InterPro" id="IPR007822">
    <property type="entry name" value="LANC-like"/>
</dbReference>
<reference evidence="2 3" key="1">
    <citation type="submission" date="2018-01" db="EMBL/GenBank/DDBJ databases">
        <title>Draft genome sequences of Chryseobacterium lactis NCTC11390, Chryseobacterium oncorhynchi 701B-08, and Chryseobacterium viscerum 687B-08.</title>
        <authorList>
            <person name="Jeong J.-J."/>
            <person name="Lee Y.J."/>
            <person name="Park B."/>
            <person name="Choi I.-G."/>
            <person name="Kim K.D."/>
        </authorList>
    </citation>
    <scope>NUCLEOTIDE SEQUENCE [LARGE SCALE GENOMIC DNA]</scope>
    <source>
        <strain evidence="2 3">NCTC11390</strain>
    </source>
</reference>
<dbReference type="Pfam" id="PF05147">
    <property type="entry name" value="LANC_like"/>
    <property type="match status" value="1"/>
</dbReference>
<dbReference type="PRINTS" id="PR01950">
    <property type="entry name" value="LANCSUPER"/>
</dbReference>
<dbReference type="AlphaFoldDB" id="A0A3G6RHY8"/>
<dbReference type="Proteomes" id="UP000279972">
    <property type="component" value="Chromosome"/>
</dbReference>
<dbReference type="GO" id="GO:0031179">
    <property type="term" value="P:peptide modification"/>
    <property type="evidence" value="ECO:0007669"/>
    <property type="project" value="InterPro"/>
</dbReference>
<sequence>MDVSSDKLYDKISSIKSCLEKSKEKLQGIGLSNGILGLSLFYYYCFLDSKDEYSLNLSLEIVEECIEKLDGDYTSFTTKTDIIQLGLYLQFLTHHNVLKEDEFMLEFDQIVLEITRLEINNKNLDNISGALTGGTYFLSRSTDSDQTEILLEIFNLIEQESIRLNEDMIYWEFDLRGEKNIELNLHHGSAGIVSFLLKLYTITALHKDKCKEMIYSAINFILSQKKYGQINMFPQNAFTEDMLGYHNFTYGDIGIGYIITETGKKFEDDFLISEGLEILKNAALYRDPHKEFIKDANIIYGASGLNLLFAHFHEIYGMDVFKQAEVHWYHEILKLGNENSQWAGYNTYFNGTYDFAQLSLSQGLAGIGINLLNNKKSTPSFLRLLGYDI</sequence>
<dbReference type="Gene3D" id="1.50.10.20">
    <property type="match status" value="1"/>
</dbReference>
<evidence type="ECO:0000313" key="2">
    <source>
        <dbReference type="EMBL" id="PNW14393.1"/>
    </source>
</evidence>
<dbReference type="Proteomes" id="UP000236262">
    <property type="component" value="Unassembled WGS sequence"/>
</dbReference>
<evidence type="ECO:0000313" key="4">
    <source>
        <dbReference type="Proteomes" id="UP000279972"/>
    </source>
</evidence>
<dbReference type="OrthoDB" id="6313827at2"/>
<dbReference type="EMBL" id="PPEH01000002">
    <property type="protein sequence ID" value="PNW14393.1"/>
    <property type="molecule type" value="Genomic_DNA"/>
</dbReference>
<reference evidence="1 4" key="2">
    <citation type="submission" date="2018-11" db="EMBL/GenBank/DDBJ databases">
        <title>Proposal to divide the Flavobacteriaceae and reorganize its genera based on Amino Acid Identity values calculated from whole genome sequences.</title>
        <authorList>
            <person name="Nicholson A.C."/>
            <person name="Gulvik C.A."/>
            <person name="Whitney A.M."/>
            <person name="Humrighouse B.W."/>
            <person name="Bell M."/>
            <person name="Holmes B."/>
            <person name="Steigerwalt A.G."/>
            <person name="Villarma A."/>
            <person name="Sheth M."/>
            <person name="Batra D."/>
            <person name="Pryor J."/>
            <person name="Bernardet J.-F."/>
            <person name="Hugo C."/>
            <person name="Kampfer P."/>
            <person name="Newman J."/>
            <person name="McQuiston J.R."/>
        </authorList>
    </citation>
    <scope>NUCLEOTIDE SEQUENCE [LARGE SCALE GENOMIC DNA]</scope>
    <source>
        <strain evidence="1 4">KC_1864</strain>
    </source>
</reference>
<name>A0A3G6RHY8_CHRLC</name>
<dbReference type="SUPFAM" id="SSF158745">
    <property type="entry name" value="LanC-like"/>
    <property type="match status" value="1"/>
</dbReference>
<dbReference type="SMART" id="SM01260">
    <property type="entry name" value="LANC_like"/>
    <property type="match status" value="1"/>
</dbReference>